<comment type="caution">
    <text evidence="2">The sequence shown here is derived from an EMBL/GenBank/DDBJ whole genome shotgun (WGS) entry which is preliminary data.</text>
</comment>
<evidence type="ECO:0000313" key="2">
    <source>
        <dbReference type="EMBL" id="MFF4772511.1"/>
    </source>
</evidence>
<evidence type="ECO:0000313" key="3">
    <source>
        <dbReference type="Proteomes" id="UP001602119"/>
    </source>
</evidence>
<protein>
    <recommendedName>
        <fullName evidence="4">DUF4132 domain-containing protein</fullName>
    </recommendedName>
</protein>
<dbReference type="EMBL" id="JBIAXI010000003">
    <property type="protein sequence ID" value="MFF4772511.1"/>
    <property type="molecule type" value="Genomic_DNA"/>
</dbReference>
<feature type="compositionally biased region" description="Basic and acidic residues" evidence="1">
    <location>
        <begin position="19"/>
        <end position="28"/>
    </location>
</feature>
<reference evidence="2 3" key="1">
    <citation type="submission" date="2024-10" db="EMBL/GenBank/DDBJ databases">
        <title>The Natural Products Discovery Center: Release of the First 8490 Sequenced Strains for Exploring Actinobacteria Biosynthetic Diversity.</title>
        <authorList>
            <person name="Kalkreuter E."/>
            <person name="Kautsar S.A."/>
            <person name="Yang D."/>
            <person name="Bader C.D."/>
            <person name="Teijaro C.N."/>
            <person name="Fluegel L."/>
            <person name="Davis C.M."/>
            <person name="Simpson J.R."/>
            <person name="Lauterbach L."/>
            <person name="Steele A.D."/>
            <person name="Gui C."/>
            <person name="Meng S."/>
            <person name="Li G."/>
            <person name="Viehrig K."/>
            <person name="Ye F."/>
            <person name="Su P."/>
            <person name="Kiefer A.F."/>
            <person name="Nichols A."/>
            <person name="Cepeda A.J."/>
            <person name="Yan W."/>
            <person name="Fan B."/>
            <person name="Jiang Y."/>
            <person name="Adhikari A."/>
            <person name="Zheng C.-J."/>
            <person name="Schuster L."/>
            <person name="Cowan T.M."/>
            <person name="Smanski M.J."/>
            <person name="Chevrette M.G."/>
            <person name="De Carvalho L.P.S."/>
            <person name="Shen B."/>
        </authorList>
    </citation>
    <scope>NUCLEOTIDE SEQUENCE [LARGE SCALE GENOMIC DNA]</scope>
    <source>
        <strain evidence="2 3">NPDC001281</strain>
    </source>
</reference>
<evidence type="ECO:0000256" key="1">
    <source>
        <dbReference type="SAM" id="MobiDB-lite"/>
    </source>
</evidence>
<proteinExistence type="predicted"/>
<feature type="region of interest" description="Disordered" evidence="1">
    <location>
        <begin position="19"/>
        <end position="50"/>
    </location>
</feature>
<dbReference type="Proteomes" id="UP001602119">
    <property type="component" value="Unassembled WGS sequence"/>
</dbReference>
<organism evidence="2 3">
    <name type="scientific">Microtetraspora fusca</name>
    <dbReference type="NCBI Taxonomy" id="1997"/>
    <lineage>
        <taxon>Bacteria</taxon>
        <taxon>Bacillati</taxon>
        <taxon>Actinomycetota</taxon>
        <taxon>Actinomycetes</taxon>
        <taxon>Streptosporangiales</taxon>
        <taxon>Streptosporangiaceae</taxon>
        <taxon>Microtetraspora</taxon>
    </lineage>
</organism>
<accession>A0ABW6UZN4</accession>
<dbReference type="RefSeq" id="WP_387340922.1">
    <property type="nucleotide sequence ID" value="NZ_JBIAXI010000003.1"/>
</dbReference>
<sequence length="606" mass="67780">MNVADERWALDHRPSLFDHASRLHERTPDQPLPDGGCPYPDEIADHDRRDDTVSPAENRAALLSTLEAFFTTPDRSVQALHDRISALRMPVWMIRPKVLGDMPWLHQDLTRQAGLWLARHATDRLPAMVGLCLLAGRARPEDIPLVRTLGLLRCFGSTAVNVLEQVPGAADALIWLAERSTGRPRSQAVSAMCRLGDPTTFPWLLRRATDDRGMVGSYARQVAETVSLADTLESGDLDGEITVHAGKLLQALLSSRDYSVQLHEYADACRAIAGFAVQAETAEPALDLLAAVITLAEDLRTGHAACLPWAPGERAATLERLKRLVASPRWTQCLAEARCSPDQMTRWRASWATRAIRDVPPDPVRPGDGELNQLAIHIIVPDPILDEQVETRLLVDGHPVVAEAFRKGGPFGPEYLLGALEATDKSREVRLAEAYCTEGCCGALYVTIIRDGNTVTWRDWRDSMGGTRLAPFHFQAEQYDETVAQAVHDHGWEWTARSLARKLHRLLRDEPDLLATWQCELGGVFARTGEQDTIRMTFWYPHYPTGLDDDDPWLQFEWIIPVEDMDLDAQVIRLADHLRRTDPKTHADLIGGSQEFADHFGFPWPY</sequence>
<name>A0ABW6UZN4_MICFU</name>
<gene>
    <name evidence="2" type="ORF">ACFY05_06600</name>
</gene>
<keyword evidence="3" id="KW-1185">Reference proteome</keyword>
<evidence type="ECO:0008006" key="4">
    <source>
        <dbReference type="Google" id="ProtNLM"/>
    </source>
</evidence>